<feature type="chain" id="PRO_5032615903" description="Peptidase inhibitor I78 family protein" evidence="2">
    <location>
        <begin position="25"/>
        <end position="100"/>
    </location>
</feature>
<accession>A0A841K7N1</accession>
<keyword evidence="4" id="KW-1185">Reference proteome</keyword>
<dbReference type="RefSeq" id="WP_244650059.1">
    <property type="nucleotide sequence ID" value="NZ_BMHX01000004.1"/>
</dbReference>
<evidence type="ECO:0000313" key="4">
    <source>
        <dbReference type="Proteomes" id="UP000588017"/>
    </source>
</evidence>
<gene>
    <name evidence="3" type="ORF">HNQ73_001945</name>
</gene>
<evidence type="ECO:0008006" key="5">
    <source>
        <dbReference type="Google" id="ProtNLM"/>
    </source>
</evidence>
<evidence type="ECO:0000313" key="3">
    <source>
        <dbReference type="EMBL" id="MBB6168315.1"/>
    </source>
</evidence>
<dbReference type="EMBL" id="JACHEH010000004">
    <property type="protein sequence ID" value="MBB6168315.1"/>
    <property type="molecule type" value="Genomic_DNA"/>
</dbReference>
<organism evidence="3 4">
    <name type="scientific">Chelatococcus composti</name>
    <dbReference type="NCBI Taxonomy" id="1743235"/>
    <lineage>
        <taxon>Bacteria</taxon>
        <taxon>Pseudomonadati</taxon>
        <taxon>Pseudomonadota</taxon>
        <taxon>Alphaproteobacteria</taxon>
        <taxon>Hyphomicrobiales</taxon>
        <taxon>Chelatococcaceae</taxon>
        <taxon>Chelatococcus</taxon>
    </lineage>
</organism>
<sequence length="100" mass="10309">MTRARLYPALAAVSLGLLMPACTASSPVEPAAAPGPCRPDAASALAGQPKPADDEARRLTGATVVRQIRPGQPVTMDYSPARVTIETDPRSGRVLRAACG</sequence>
<name>A0A841K7N1_9HYPH</name>
<evidence type="ECO:0000256" key="2">
    <source>
        <dbReference type="SAM" id="SignalP"/>
    </source>
</evidence>
<dbReference type="Pfam" id="PF11720">
    <property type="entry name" value="Inhibitor_I78"/>
    <property type="match status" value="1"/>
</dbReference>
<dbReference type="Gene3D" id="3.30.10.10">
    <property type="entry name" value="Trypsin Inhibitor V, subunit A"/>
    <property type="match status" value="1"/>
</dbReference>
<proteinExistence type="predicted"/>
<feature type="signal peptide" evidence="2">
    <location>
        <begin position="1"/>
        <end position="24"/>
    </location>
</feature>
<keyword evidence="2" id="KW-0732">Signal</keyword>
<dbReference type="InterPro" id="IPR021719">
    <property type="entry name" value="Prot_inh_I78"/>
</dbReference>
<feature type="region of interest" description="Disordered" evidence="1">
    <location>
        <begin position="27"/>
        <end position="56"/>
    </location>
</feature>
<evidence type="ECO:0000256" key="1">
    <source>
        <dbReference type="SAM" id="MobiDB-lite"/>
    </source>
</evidence>
<comment type="caution">
    <text evidence="3">The sequence shown here is derived from an EMBL/GenBank/DDBJ whole genome shotgun (WGS) entry which is preliminary data.</text>
</comment>
<dbReference type="Proteomes" id="UP000588017">
    <property type="component" value="Unassembled WGS sequence"/>
</dbReference>
<reference evidence="3 4" key="1">
    <citation type="submission" date="2020-08" db="EMBL/GenBank/DDBJ databases">
        <title>Genomic Encyclopedia of Type Strains, Phase IV (KMG-IV): sequencing the most valuable type-strain genomes for metagenomic binning, comparative biology and taxonomic classification.</title>
        <authorList>
            <person name="Goeker M."/>
        </authorList>
    </citation>
    <scope>NUCLEOTIDE SEQUENCE [LARGE SCALE GENOMIC DNA]</scope>
    <source>
        <strain evidence="3 4">DSM 101465</strain>
    </source>
</reference>
<protein>
    <recommendedName>
        <fullName evidence="5">Peptidase inhibitor I78 family protein</fullName>
    </recommendedName>
</protein>
<dbReference type="AlphaFoldDB" id="A0A841K7N1"/>